<dbReference type="SMART" id="SM00184">
    <property type="entry name" value="RING"/>
    <property type="match status" value="1"/>
</dbReference>
<dbReference type="Gene3D" id="3.30.40.10">
    <property type="entry name" value="Zinc/RING finger domain, C3HC4 (zinc finger)"/>
    <property type="match status" value="1"/>
</dbReference>
<organism evidence="11 12">
    <name type="scientific">Periophthalmus magnuspinnatus</name>
    <dbReference type="NCBI Taxonomy" id="409849"/>
    <lineage>
        <taxon>Eukaryota</taxon>
        <taxon>Metazoa</taxon>
        <taxon>Chordata</taxon>
        <taxon>Craniata</taxon>
        <taxon>Vertebrata</taxon>
        <taxon>Euteleostomi</taxon>
        <taxon>Actinopterygii</taxon>
        <taxon>Neopterygii</taxon>
        <taxon>Teleostei</taxon>
        <taxon>Neoteleostei</taxon>
        <taxon>Acanthomorphata</taxon>
        <taxon>Gobiaria</taxon>
        <taxon>Gobiiformes</taxon>
        <taxon>Gobioidei</taxon>
        <taxon>Gobiidae</taxon>
        <taxon>Oxudercinae</taxon>
        <taxon>Periophthalmus</taxon>
    </lineage>
</organism>
<reference evidence="11" key="1">
    <citation type="submission" date="2025-08" db="UniProtKB">
        <authorList>
            <consortium name="Ensembl"/>
        </authorList>
    </citation>
    <scope>IDENTIFICATION</scope>
</reference>
<dbReference type="InterPro" id="IPR001841">
    <property type="entry name" value="Znf_RING"/>
</dbReference>
<dbReference type="InterPro" id="IPR006574">
    <property type="entry name" value="PRY"/>
</dbReference>
<dbReference type="SMART" id="SM00589">
    <property type="entry name" value="PRY"/>
    <property type="match status" value="1"/>
</dbReference>
<evidence type="ECO:0000256" key="4">
    <source>
        <dbReference type="ARBA" id="ARBA00022723"/>
    </source>
</evidence>
<comment type="subcellular location">
    <subcellularLocation>
        <location evidence="1">Cytoplasm</location>
    </subcellularLocation>
</comment>
<comment type="similarity">
    <text evidence="2">Belongs to the TRIM/RBCC family.</text>
</comment>
<dbReference type="SMART" id="SM00336">
    <property type="entry name" value="BBOX"/>
    <property type="match status" value="1"/>
</dbReference>
<evidence type="ECO:0000259" key="9">
    <source>
        <dbReference type="PROSITE" id="PS50119"/>
    </source>
</evidence>
<keyword evidence="12" id="KW-1185">Reference proteome</keyword>
<dbReference type="SUPFAM" id="SSF57850">
    <property type="entry name" value="RING/U-box"/>
    <property type="match status" value="1"/>
</dbReference>
<evidence type="ECO:0000256" key="5">
    <source>
        <dbReference type="ARBA" id="ARBA00022771"/>
    </source>
</evidence>
<dbReference type="Pfam" id="PF00643">
    <property type="entry name" value="zf-B_box"/>
    <property type="match status" value="1"/>
</dbReference>
<dbReference type="Proteomes" id="UP000261520">
    <property type="component" value="Unplaced"/>
</dbReference>
<evidence type="ECO:0000256" key="6">
    <source>
        <dbReference type="ARBA" id="ARBA00022833"/>
    </source>
</evidence>
<evidence type="ECO:0000256" key="2">
    <source>
        <dbReference type="ARBA" id="ARBA00008518"/>
    </source>
</evidence>
<reference evidence="11" key="2">
    <citation type="submission" date="2025-09" db="UniProtKB">
        <authorList>
            <consortium name="Ensembl"/>
        </authorList>
    </citation>
    <scope>IDENTIFICATION</scope>
</reference>
<evidence type="ECO:0000256" key="7">
    <source>
        <dbReference type="PROSITE-ProRule" id="PRU00024"/>
    </source>
</evidence>
<evidence type="ECO:0000259" key="8">
    <source>
        <dbReference type="PROSITE" id="PS50089"/>
    </source>
</evidence>
<protein>
    <submittedName>
        <fullName evidence="11">Uncharacterized protein</fullName>
    </submittedName>
</protein>
<evidence type="ECO:0000313" key="12">
    <source>
        <dbReference type="Proteomes" id="UP000261520"/>
    </source>
</evidence>
<dbReference type="Gene3D" id="2.60.120.920">
    <property type="match status" value="1"/>
</dbReference>
<proteinExistence type="inferred from homology"/>
<feature type="domain" description="RING-type" evidence="8">
    <location>
        <begin position="50"/>
        <end position="90"/>
    </location>
</feature>
<dbReference type="PROSITE" id="PS50188">
    <property type="entry name" value="B302_SPRY"/>
    <property type="match status" value="1"/>
</dbReference>
<dbReference type="SUPFAM" id="SSF49899">
    <property type="entry name" value="Concanavalin A-like lectins/glucanases"/>
    <property type="match status" value="1"/>
</dbReference>
<sequence length="453" mass="52226">MVRIVYRLVEQEAQRNLKYSDRVSRDSTEQHSFTLCCTMALSELRDFLTCPVCLDTYTEPVSLSCHHSFCYSCLKDYWDKNQDKSCPVCRRMSSKEDLDINFSLRELGAAFRQRQKSQQQWMCSVHPEVPGLFCKDEARLLCPVCEFSLHTQHKVVSAEVAERELKEPETTYERLQEYTKHQAAVCMCHIRAVFEELHRFLKQEQEKALAVLRGEQLRQSHSLNSALQILRDRLSSLSTSNQELEQRTHTDTWTFLKTATEPHNKDATVTVEPPWPKEALLNQAKVLGNLGFRVWKKKMKSVVHYSLYNTAEESVFLSEDLSSVRHGETDYCVLRFTSSPSVLGSEGFSSGTHQWDVEVGDYKDWVTGVAKESVQRKEQLYATPEYGIWCLKHKDGKYTNGLRNANCSSLTPGQDLKNCRGQCGARVSQICYTILGICFEQFFFLFKMLTESM</sequence>
<dbReference type="GO" id="GO:0005737">
    <property type="term" value="C:cytoplasm"/>
    <property type="evidence" value="ECO:0007669"/>
    <property type="project" value="UniProtKB-SubCell"/>
</dbReference>
<evidence type="ECO:0000259" key="10">
    <source>
        <dbReference type="PROSITE" id="PS50188"/>
    </source>
</evidence>
<name>A0A3B3ZZE0_9GOBI</name>
<dbReference type="InterPro" id="IPR018957">
    <property type="entry name" value="Znf_C3HC4_RING-type"/>
</dbReference>
<dbReference type="Pfam" id="PF00097">
    <property type="entry name" value="zf-C3HC4"/>
    <property type="match status" value="1"/>
</dbReference>
<accession>A0A3B3ZZE0</accession>
<dbReference type="PROSITE" id="PS00518">
    <property type="entry name" value="ZF_RING_1"/>
    <property type="match status" value="1"/>
</dbReference>
<feature type="domain" description="B box-type" evidence="9">
    <location>
        <begin position="118"/>
        <end position="158"/>
    </location>
</feature>
<dbReference type="STRING" id="409849.ENSPMGP00000009900"/>
<dbReference type="SUPFAM" id="SSF57845">
    <property type="entry name" value="B-box zinc-binding domain"/>
    <property type="match status" value="1"/>
</dbReference>
<feature type="domain" description="B30.2/SPRY" evidence="10">
    <location>
        <begin position="282"/>
        <end position="453"/>
    </location>
</feature>
<dbReference type="InterPro" id="IPR013083">
    <property type="entry name" value="Znf_RING/FYVE/PHD"/>
</dbReference>
<dbReference type="PANTHER" id="PTHR24103">
    <property type="entry name" value="E3 UBIQUITIN-PROTEIN LIGASE TRIM"/>
    <property type="match status" value="1"/>
</dbReference>
<evidence type="ECO:0000313" key="11">
    <source>
        <dbReference type="Ensembl" id="ENSPMGP00000009900.1"/>
    </source>
</evidence>
<evidence type="ECO:0000256" key="1">
    <source>
        <dbReference type="ARBA" id="ARBA00004496"/>
    </source>
</evidence>
<keyword evidence="6" id="KW-0862">Zinc</keyword>
<dbReference type="Ensembl" id="ENSPMGT00000010555.1">
    <property type="protein sequence ID" value="ENSPMGP00000009900.1"/>
    <property type="gene ID" value="ENSPMGG00000008202.1"/>
</dbReference>
<keyword evidence="5 7" id="KW-0863">Zinc-finger</keyword>
<dbReference type="AlphaFoldDB" id="A0A3B3ZZE0"/>
<dbReference type="GO" id="GO:0008270">
    <property type="term" value="F:zinc ion binding"/>
    <property type="evidence" value="ECO:0007669"/>
    <property type="project" value="UniProtKB-KW"/>
</dbReference>
<dbReference type="Gene3D" id="3.30.160.60">
    <property type="entry name" value="Classic Zinc Finger"/>
    <property type="match status" value="1"/>
</dbReference>
<dbReference type="InterPro" id="IPR000315">
    <property type="entry name" value="Znf_B-box"/>
</dbReference>
<dbReference type="InterPro" id="IPR050143">
    <property type="entry name" value="TRIM/RBCC"/>
</dbReference>
<keyword evidence="3" id="KW-0963">Cytoplasm</keyword>
<dbReference type="Pfam" id="PF13765">
    <property type="entry name" value="PRY"/>
    <property type="match status" value="1"/>
</dbReference>
<dbReference type="InterPro" id="IPR043136">
    <property type="entry name" value="B30.2/SPRY_sf"/>
</dbReference>
<keyword evidence="4" id="KW-0479">Metal-binding</keyword>
<dbReference type="PROSITE" id="PS50089">
    <property type="entry name" value="ZF_RING_2"/>
    <property type="match status" value="1"/>
</dbReference>
<dbReference type="PROSITE" id="PS50119">
    <property type="entry name" value="ZF_BBOX"/>
    <property type="match status" value="1"/>
</dbReference>
<dbReference type="InterPro" id="IPR013320">
    <property type="entry name" value="ConA-like_dom_sf"/>
</dbReference>
<dbReference type="InterPro" id="IPR017907">
    <property type="entry name" value="Znf_RING_CS"/>
</dbReference>
<dbReference type="InterPro" id="IPR001870">
    <property type="entry name" value="B30.2/SPRY"/>
</dbReference>
<evidence type="ECO:0000256" key="3">
    <source>
        <dbReference type="ARBA" id="ARBA00022490"/>
    </source>
</evidence>